<evidence type="ECO:0000313" key="5">
    <source>
        <dbReference type="EMBL" id="TLU66391.1"/>
    </source>
</evidence>
<dbReference type="SUPFAM" id="SSF46785">
    <property type="entry name" value="Winged helix' DNA-binding domain"/>
    <property type="match status" value="1"/>
</dbReference>
<dbReference type="RefSeq" id="WP_138319266.1">
    <property type="nucleotide sequence ID" value="NZ_VCBC01000005.1"/>
</dbReference>
<dbReference type="InterPro" id="IPR000524">
    <property type="entry name" value="Tscrpt_reg_HTH_GntR"/>
</dbReference>
<dbReference type="SMART" id="SM00345">
    <property type="entry name" value="HTH_GNTR"/>
    <property type="match status" value="1"/>
</dbReference>
<evidence type="ECO:0000259" key="4">
    <source>
        <dbReference type="PROSITE" id="PS50949"/>
    </source>
</evidence>
<dbReference type="EMBL" id="VCBC01000005">
    <property type="protein sequence ID" value="TLU66391.1"/>
    <property type="molecule type" value="Genomic_DNA"/>
</dbReference>
<dbReference type="CDD" id="cd07377">
    <property type="entry name" value="WHTH_GntR"/>
    <property type="match status" value="1"/>
</dbReference>
<dbReference type="PROSITE" id="PS50949">
    <property type="entry name" value="HTH_GNTR"/>
    <property type="match status" value="1"/>
</dbReference>
<dbReference type="GO" id="GO:0003677">
    <property type="term" value="F:DNA binding"/>
    <property type="evidence" value="ECO:0007669"/>
    <property type="project" value="UniProtKB-KW"/>
</dbReference>
<name>A0A5R9ISV4_9GAMM</name>
<dbReference type="Proteomes" id="UP000307790">
    <property type="component" value="Unassembled WGS sequence"/>
</dbReference>
<organism evidence="5 6">
    <name type="scientific">Thalassotalea litorea</name>
    <dbReference type="NCBI Taxonomy" id="2020715"/>
    <lineage>
        <taxon>Bacteria</taxon>
        <taxon>Pseudomonadati</taxon>
        <taxon>Pseudomonadota</taxon>
        <taxon>Gammaproteobacteria</taxon>
        <taxon>Alteromonadales</taxon>
        <taxon>Colwelliaceae</taxon>
        <taxon>Thalassotalea</taxon>
    </lineage>
</organism>
<proteinExistence type="predicted"/>
<dbReference type="PANTHER" id="PTHR43537">
    <property type="entry name" value="TRANSCRIPTIONAL REGULATOR, GNTR FAMILY"/>
    <property type="match status" value="1"/>
</dbReference>
<dbReference type="InterPro" id="IPR036388">
    <property type="entry name" value="WH-like_DNA-bd_sf"/>
</dbReference>
<dbReference type="InterPro" id="IPR011711">
    <property type="entry name" value="GntR_C"/>
</dbReference>
<dbReference type="SMART" id="SM00895">
    <property type="entry name" value="FCD"/>
    <property type="match status" value="1"/>
</dbReference>
<protein>
    <submittedName>
        <fullName evidence="5">GntR family transcriptional regulator</fullName>
    </submittedName>
</protein>
<dbReference type="AlphaFoldDB" id="A0A5R9ISV4"/>
<feature type="domain" description="HTH gntR-type" evidence="4">
    <location>
        <begin position="16"/>
        <end position="83"/>
    </location>
</feature>
<gene>
    <name evidence="5" type="ORF">FE810_06790</name>
</gene>
<evidence type="ECO:0000256" key="1">
    <source>
        <dbReference type="ARBA" id="ARBA00023015"/>
    </source>
</evidence>
<dbReference type="InterPro" id="IPR008920">
    <property type="entry name" value="TF_FadR/GntR_C"/>
</dbReference>
<evidence type="ECO:0000313" key="6">
    <source>
        <dbReference type="Proteomes" id="UP000307790"/>
    </source>
</evidence>
<dbReference type="SUPFAM" id="SSF48008">
    <property type="entry name" value="GntR ligand-binding domain-like"/>
    <property type="match status" value="1"/>
</dbReference>
<dbReference type="PANTHER" id="PTHR43537:SF24">
    <property type="entry name" value="GLUCONATE OPERON TRANSCRIPTIONAL REPRESSOR"/>
    <property type="match status" value="1"/>
</dbReference>
<keyword evidence="3" id="KW-0804">Transcription</keyword>
<keyword evidence="2" id="KW-0238">DNA-binding</keyword>
<dbReference type="Pfam" id="PF00392">
    <property type="entry name" value="GntR"/>
    <property type="match status" value="1"/>
</dbReference>
<evidence type="ECO:0000256" key="2">
    <source>
        <dbReference type="ARBA" id="ARBA00023125"/>
    </source>
</evidence>
<dbReference type="Gene3D" id="1.10.10.10">
    <property type="entry name" value="Winged helix-like DNA-binding domain superfamily/Winged helix DNA-binding domain"/>
    <property type="match status" value="1"/>
</dbReference>
<keyword evidence="6" id="KW-1185">Reference proteome</keyword>
<evidence type="ECO:0000256" key="3">
    <source>
        <dbReference type="ARBA" id="ARBA00023163"/>
    </source>
</evidence>
<keyword evidence="1" id="KW-0805">Transcription regulation</keyword>
<comment type="caution">
    <text evidence="5">The sequence shown here is derived from an EMBL/GenBank/DDBJ whole genome shotgun (WGS) entry which is preliminary data.</text>
</comment>
<dbReference type="GO" id="GO:0003700">
    <property type="term" value="F:DNA-binding transcription factor activity"/>
    <property type="evidence" value="ECO:0007669"/>
    <property type="project" value="InterPro"/>
</dbReference>
<dbReference type="OrthoDB" id="9799812at2"/>
<dbReference type="InterPro" id="IPR036390">
    <property type="entry name" value="WH_DNA-bd_sf"/>
</dbReference>
<dbReference type="Pfam" id="PF07729">
    <property type="entry name" value="FCD"/>
    <property type="match status" value="1"/>
</dbReference>
<accession>A0A5R9ISV4</accession>
<sequence length="239" mass="26962">METVKLVTISQQAGLVADDQSIYSQILNDIAQGQLVSGDRLVTTQLAKKYGSSINPVREALKQLEGEGFVAFQKNSGARVARFAFSTMRDVFEMLQLLEPYLLKEFTQNHTPEDIAELENIIQKMTATQAQDFTRFRELDTAFHWQLYRGHYNQEAVKLWRRKRLILQAMHANLPISHKRYSDAVAEHQTLLSFISKGAVEEANEALLAHIKSGGDYWIAQVTETASSSGYRPLQGLTG</sequence>
<reference evidence="5 6" key="1">
    <citation type="submission" date="2019-05" db="EMBL/GenBank/DDBJ databases">
        <title>Genome sequences of Thalassotalea litorea 1K03283.</title>
        <authorList>
            <person name="Zhang D."/>
        </authorList>
    </citation>
    <scope>NUCLEOTIDE SEQUENCE [LARGE SCALE GENOMIC DNA]</scope>
    <source>
        <strain evidence="5 6">MCCC 1K03283</strain>
    </source>
</reference>
<dbReference type="Gene3D" id="1.20.120.530">
    <property type="entry name" value="GntR ligand-binding domain-like"/>
    <property type="match status" value="1"/>
</dbReference>